<dbReference type="OrthoDB" id="6105938at2759"/>
<dbReference type="InterPro" id="IPR050826">
    <property type="entry name" value="Krueppel_C2H2_ZnFinger"/>
</dbReference>
<dbReference type="AlphaFoldDB" id="A0A1L9VNP1"/>
<protein>
    <recommendedName>
        <fullName evidence="8">C2H2-type domain-containing protein</fullName>
    </recommendedName>
</protein>
<evidence type="ECO:0000256" key="6">
    <source>
        <dbReference type="PROSITE-ProRule" id="PRU00042"/>
    </source>
</evidence>
<evidence type="ECO:0000256" key="4">
    <source>
        <dbReference type="ARBA" id="ARBA00022833"/>
    </source>
</evidence>
<evidence type="ECO:0000256" key="5">
    <source>
        <dbReference type="ARBA" id="ARBA00023242"/>
    </source>
</evidence>
<keyword evidence="4" id="KW-0862">Zinc</keyword>
<reference evidence="10" key="1">
    <citation type="journal article" date="2017" name="Genome Biol.">
        <title>Comparative genomics reveals high biological diversity and specific adaptations in the industrially and medically important fungal genus Aspergillus.</title>
        <authorList>
            <person name="de Vries R.P."/>
            <person name="Riley R."/>
            <person name="Wiebenga A."/>
            <person name="Aguilar-Osorio G."/>
            <person name="Amillis S."/>
            <person name="Uchima C.A."/>
            <person name="Anderluh G."/>
            <person name="Asadollahi M."/>
            <person name="Askin M."/>
            <person name="Barry K."/>
            <person name="Battaglia E."/>
            <person name="Bayram O."/>
            <person name="Benocci T."/>
            <person name="Braus-Stromeyer S.A."/>
            <person name="Caldana C."/>
            <person name="Canovas D."/>
            <person name="Cerqueira G.C."/>
            <person name="Chen F."/>
            <person name="Chen W."/>
            <person name="Choi C."/>
            <person name="Clum A."/>
            <person name="Dos Santos R.A."/>
            <person name="Damasio A.R."/>
            <person name="Diallinas G."/>
            <person name="Emri T."/>
            <person name="Fekete E."/>
            <person name="Flipphi M."/>
            <person name="Freyberg S."/>
            <person name="Gallo A."/>
            <person name="Gournas C."/>
            <person name="Habgood R."/>
            <person name="Hainaut M."/>
            <person name="Harispe M.L."/>
            <person name="Henrissat B."/>
            <person name="Hilden K.S."/>
            <person name="Hope R."/>
            <person name="Hossain A."/>
            <person name="Karabika E."/>
            <person name="Karaffa L."/>
            <person name="Karanyi Z."/>
            <person name="Krasevec N."/>
            <person name="Kuo A."/>
            <person name="Kusch H."/>
            <person name="LaButti K."/>
            <person name="Lagendijk E.L."/>
            <person name="Lapidus A."/>
            <person name="Levasseur A."/>
            <person name="Lindquist E."/>
            <person name="Lipzen A."/>
            <person name="Logrieco A.F."/>
            <person name="MacCabe A."/>
            <person name="Maekelae M.R."/>
            <person name="Malavazi I."/>
            <person name="Melin P."/>
            <person name="Meyer V."/>
            <person name="Mielnichuk N."/>
            <person name="Miskei M."/>
            <person name="Molnar A.P."/>
            <person name="Mule G."/>
            <person name="Ngan C.Y."/>
            <person name="Orejas M."/>
            <person name="Orosz E."/>
            <person name="Ouedraogo J.P."/>
            <person name="Overkamp K.M."/>
            <person name="Park H.-S."/>
            <person name="Perrone G."/>
            <person name="Piumi F."/>
            <person name="Punt P.J."/>
            <person name="Ram A.F."/>
            <person name="Ramon A."/>
            <person name="Rauscher S."/>
            <person name="Record E."/>
            <person name="Riano-Pachon D.M."/>
            <person name="Robert V."/>
            <person name="Roehrig J."/>
            <person name="Ruller R."/>
            <person name="Salamov A."/>
            <person name="Salih N.S."/>
            <person name="Samson R.A."/>
            <person name="Sandor E."/>
            <person name="Sanguinetti M."/>
            <person name="Schuetze T."/>
            <person name="Sepcic K."/>
            <person name="Shelest E."/>
            <person name="Sherlock G."/>
            <person name="Sophianopoulou V."/>
            <person name="Squina F.M."/>
            <person name="Sun H."/>
            <person name="Susca A."/>
            <person name="Todd R.B."/>
            <person name="Tsang A."/>
            <person name="Unkles S.E."/>
            <person name="van de Wiele N."/>
            <person name="van Rossen-Uffink D."/>
            <person name="Oliveira J.V."/>
            <person name="Vesth T.C."/>
            <person name="Visser J."/>
            <person name="Yu J.-H."/>
            <person name="Zhou M."/>
            <person name="Andersen M.R."/>
            <person name="Archer D.B."/>
            <person name="Baker S.E."/>
            <person name="Benoit I."/>
            <person name="Brakhage A.A."/>
            <person name="Braus G.H."/>
            <person name="Fischer R."/>
            <person name="Frisvad J.C."/>
            <person name="Goldman G.H."/>
            <person name="Houbraken J."/>
            <person name="Oakley B."/>
            <person name="Pocsi I."/>
            <person name="Scazzocchio C."/>
            <person name="Seiboth B."/>
            <person name="vanKuyk P.A."/>
            <person name="Wortman J."/>
            <person name="Dyer P.S."/>
            <person name="Grigoriev I.V."/>
        </authorList>
    </citation>
    <scope>NUCLEOTIDE SEQUENCE [LARGE SCALE GENOMIC DNA]</scope>
    <source>
        <strain evidence="10">CBS 516.65</strain>
    </source>
</reference>
<dbReference type="Pfam" id="PF00096">
    <property type="entry name" value="zf-C2H2"/>
    <property type="match status" value="1"/>
</dbReference>
<proteinExistence type="predicted"/>
<sequence length="224" mass="25568">MEDIGPYLDYDGEDYECLLCNRYFASIASLYQHCKDTTYHEWCDPCRRVFISLDAKRAHLRSGCTSRGRLYTPPPSPPLSASNPGPAHGHQVKAAHGCSDCEEEFTNDSNLRVHKKTHEPQDLPCYSRDCDRTFKKLSSMLIHLESGYCDSGMDEEEIEEIVGASYLADQFLDEDGYFCPECEKEFDTFSGAYQHAEDTTSCSYLLSYPHCLARMSNQIRNRVH</sequence>
<evidence type="ECO:0000256" key="3">
    <source>
        <dbReference type="ARBA" id="ARBA00022771"/>
    </source>
</evidence>
<dbReference type="Gene3D" id="3.30.160.60">
    <property type="entry name" value="Classic Zinc Finger"/>
    <property type="match status" value="1"/>
</dbReference>
<dbReference type="InterPro" id="IPR036236">
    <property type="entry name" value="Znf_C2H2_sf"/>
</dbReference>
<dbReference type="VEuPathDB" id="FungiDB:ASPGLDRAFT_45485"/>
<evidence type="ECO:0000313" key="9">
    <source>
        <dbReference type="EMBL" id="OJJ85514.1"/>
    </source>
</evidence>
<dbReference type="EMBL" id="KV878894">
    <property type="protein sequence ID" value="OJJ85514.1"/>
    <property type="molecule type" value="Genomic_DNA"/>
</dbReference>
<dbReference type="SUPFAM" id="SSF57667">
    <property type="entry name" value="beta-beta-alpha zinc fingers"/>
    <property type="match status" value="1"/>
</dbReference>
<evidence type="ECO:0000256" key="7">
    <source>
        <dbReference type="SAM" id="MobiDB-lite"/>
    </source>
</evidence>
<dbReference type="InterPro" id="IPR013087">
    <property type="entry name" value="Znf_C2H2_type"/>
</dbReference>
<dbReference type="PROSITE" id="PS50157">
    <property type="entry name" value="ZINC_FINGER_C2H2_2"/>
    <property type="match status" value="2"/>
</dbReference>
<feature type="domain" description="C2H2-type" evidence="8">
    <location>
        <begin position="96"/>
        <end position="123"/>
    </location>
</feature>
<evidence type="ECO:0000313" key="10">
    <source>
        <dbReference type="Proteomes" id="UP000184300"/>
    </source>
</evidence>
<dbReference type="SMART" id="SM00355">
    <property type="entry name" value="ZnF_C2H2"/>
    <property type="match status" value="3"/>
</dbReference>
<feature type="domain" description="C2H2-type" evidence="8">
    <location>
        <begin position="15"/>
        <end position="45"/>
    </location>
</feature>
<gene>
    <name evidence="9" type="ORF">ASPGLDRAFT_45485</name>
</gene>
<dbReference type="PANTHER" id="PTHR24377">
    <property type="entry name" value="IP01015P-RELATED"/>
    <property type="match status" value="1"/>
</dbReference>
<name>A0A1L9VNP1_ASPGL</name>
<dbReference type="STRING" id="1160497.A0A1L9VNP1"/>
<dbReference type="PROSITE" id="PS00028">
    <property type="entry name" value="ZINC_FINGER_C2H2_1"/>
    <property type="match status" value="1"/>
</dbReference>
<evidence type="ECO:0000259" key="8">
    <source>
        <dbReference type="PROSITE" id="PS50157"/>
    </source>
</evidence>
<keyword evidence="5" id="KW-0539">Nucleus</keyword>
<accession>A0A1L9VNP1</accession>
<dbReference type="RefSeq" id="XP_022402212.1">
    <property type="nucleotide sequence ID" value="XM_022546260.1"/>
</dbReference>
<keyword evidence="3 6" id="KW-0863">Zinc-finger</keyword>
<organism evidence="9 10">
    <name type="scientific">Aspergillus glaucus CBS 516.65</name>
    <dbReference type="NCBI Taxonomy" id="1160497"/>
    <lineage>
        <taxon>Eukaryota</taxon>
        <taxon>Fungi</taxon>
        <taxon>Dikarya</taxon>
        <taxon>Ascomycota</taxon>
        <taxon>Pezizomycotina</taxon>
        <taxon>Eurotiomycetes</taxon>
        <taxon>Eurotiomycetidae</taxon>
        <taxon>Eurotiales</taxon>
        <taxon>Aspergillaceae</taxon>
        <taxon>Aspergillus</taxon>
        <taxon>Aspergillus subgen. Aspergillus</taxon>
    </lineage>
</organism>
<evidence type="ECO:0000256" key="2">
    <source>
        <dbReference type="ARBA" id="ARBA00022737"/>
    </source>
</evidence>
<dbReference type="Proteomes" id="UP000184300">
    <property type="component" value="Unassembled WGS sequence"/>
</dbReference>
<keyword evidence="1" id="KW-0479">Metal-binding</keyword>
<evidence type="ECO:0000256" key="1">
    <source>
        <dbReference type="ARBA" id="ARBA00022723"/>
    </source>
</evidence>
<keyword evidence="2" id="KW-0677">Repeat</keyword>
<feature type="region of interest" description="Disordered" evidence="7">
    <location>
        <begin position="67"/>
        <end position="91"/>
    </location>
</feature>
<dbReference type="GO" id="GO:0008270">
    <property type="term" value="F:zinc ion binding"/>
    <property type="evidence" value="ECO:0007669"/>
    <property type="project" value="UniProtKB-KW"/>
</dbReference>
<dbReference type="GeneID" id="34462521"/>
<keyword evidence="10" id="KW-1185">Reference proteome</keyword>